<protein>
    <submittedName>
        <fullName evidence="1">Uncharacterized protein</fullName>
    </submittedName>
</protein>
<dbReference type="RefSeq" id="WP_013738070.1">
    <property type="nucleotide sequence ID" value="NC_015435.1"/>
</dbReference>
<dbReference type="STRING" id="1006006.Mcup_1469"/>
<dbReference type="GeneID" id="10493658"/>
<dbReference type="Gene3D" id="1.10.10.10">
    <property type="entry name" value="Winged helix-like DNA-binding domain superfamily/Winged helix DNA-binding domain"/>
    <property type="match status" value="1"/>
</dbReference>
<dbReference type="Proteomes" id="UP000007812">
    <property type="component" value="Chromosome"/>
</dbReference>
<dbReference type="OrthoDB" id="46229at2157"/>
<dbReference type="KEGG" id="mcn:Mcup_1469"/>
<dbReference type="EMBL" id="CP002656">
    <property type="protein sequence ID" value="AEB95572.1"/>
    <property type="molecule type" value="Genomic_DNA"/>
</dbReference>
<dbReference type="CDD" id="cd00090">
    <property type="entry name" value="HTH_ARSR"/>
    <property type="match status" value="1"/>
</dbReference>
<dbReference type="PATRIC" id="fig|1006006.8.peg.1464"/>
<dbReference type="InterPro" id="IPR036390">
    <property type="entry name" value="WH_DNA-bd_sf"/>
</dbReference>
<name>F4FZ02_METCR</name>
<dbReference type="HOGENOM" id="CLU_1154365_0_0_2"/>
<dbReference type="InterPro" id="IPR011991">
    <property type="entry name" value="ArsR-like_HTH"/>
</dbReference>
<organism evidence="1 2">
    <name type="scientific">Metallosphaera cuprina (strain Ar-4)</name>
    <dbReference type="NCBI Taxonomy" id="1006006"/>
    <lineage>
        <taxon>Archaea</taxon>
        <taxon>Thermoproteota</taxon>
        <taxon>Thermoprotei</taxon>
        <taxon>Sulfolobales</taxon>
        <taxon>Sulfolobaceae</taxon>
        <taxon>Metallosphaera</taxon>
    </lineage>
</organism>
<evidence type="ECO:0000313" key="2">
    <source>
        <dbReference type="Proteomes" id="UP000007812"/>
    </source>
</evidence>
<gene>
    <name evidence="1" type="ordered locus">Mcup_1469</name>
</gene>
<dbReference type="AlphaFoldDB" id="F4FZ02"/>
<proteinExistence type="predicted"/>
<dbReference type="eggNOG" id="arCOG00393">
    <property type="taxonomic scope" value="Archaea"/>
</dbReference>
<dbReference type="InterPro" id="IPR036388">
    <property type="entry name" value="WH-like_DNA-bd_sf"/>
</dbReference>
<sequence length="242" mass="27210">MHKKLIIFLILYFALSLNGSGQVSAVMYYNGTVVVHFDSYKWIYVPENWTLEGSQNVTKVGNYIYPTSLPARASFKVESRGVLSIDEPNISYVTVILPLNSRISYMNPTPSSLTENNNELNIDFNSSNVTIAFYLVSGSSLFNNPYFYSTIASSSVTAYFGYLLWSSRSGTQLVEPNELDERDLRIIEAIKNGADSLNKISEVSLLPRTTVYRRVKRLIGLGIIEEVRERGKVKYLLKGGSK</sequence>
<evidence type="ECO:0000313" key="1">
    <source>
        <dbReference type="EMBL" id="AEB95572.1"/>
    </source>
</evidence>
<keyword evidence="2" id="KW-1185">Reference proteome</keyword>
<accession>F4FZ02</accession>
<dbReference type="SUPFAM" id="SSF46785">
    <property type="entry name" value="Winged helix' DNA-binding domain"/>
    <property type="match status" value="1"/>
</dbReference>
<reference evidence="1 2" key="1">
    <citation type="journal article" date="2011" name="J. Bacteriol.">
        <title>Complete genome sequence of Metallosphaera cuprina, a metal sulfide-oxidizing archaeon from a hot spring.</title>
        <authorList>
            <person name="Liu L.J."/>
            <person name="You X.Y."/>
            <person name="Zheng H."/>
            <person name="Wang S."/>
            <person name="Jiang C.Y."/>
            <person name="Liu S.J."/>
        </authorList>
    </citation>
    <scope>NUCLEOTIDE SEQUENCE [LARGE SCALE GENOMIC DNA]</scope>
    <source>
        <strain evidence="1 2">Ar-4</strain>
    </source>
</reference>